<dbReference type="PANTHER" id="PTHR46910:SF33">
    <property type="entry name" value="ZN(II)2CYS6 TRANSCRIPTION FACTOR (EUROFUNG)"/>
    <property type="match status" value="1"/>
</dbReference>
<dbReference type="PROSITE" id="PS00463">
    <property type="entry name" value="ZN2_CY6_FUNGAL_1"/>
    <property type="match status" value="1"/>
</dbReference>
<reference evidence="4" key="1">
    <citation type="submission" date="2023-07" db="EMBL/GenBank/DDBJ databases">
        <title>Black Yeasts Isolated from many extreme environments.</title>
        <authorList>
            <person name="Coleine C."/>
            <person name="Stajich J.E."/>
            <person name="Selbmann L."/>
        </authorList>
    </citation>
    <scope>NUCLEOTIDE SEQUENCE</scope>
    <source>
        <strain evidence="4">CCFEE 5485</strain>
    </source>
</reference>
<evidence type="ECO:0000313" key="5">
    <source>
        <dbReference type="Proteomes" id="UP001274830"/>
    </source>
</evidence>
<organism evidence="4 5">
    <name type="scientific">Recurvomyces mirabilis</name>
    <dbReference type="NCBI Taxonomy" id="574656"/>
    <lineage>
        <taxon>Eukaryota</taxon>
        <taxon>Fungi</taxon>
        <taxon>Dikarya</taxon>
        <taxon>Ascomycota</taxon>
        <taxon>Pezizomycotina</taxon>
        <taxon>Dothideomycetes</taxon>
        <taxon>Dothideomycetidae</taxon>
        <taxon>Mycosphaerellales</taxon>
        <taxon>Teratosphaeriaceae</taxon>
        <taxon>Recurvomyces</taxon>
    </lineage>
</organism>
<dbReference type="CDD" id="cd12148">
    <property type="entry name" value="fungal_TF_MHR"/>
    <property type="match status" value="1"/>
</dbReference>
<dbReference type="PROSITE" id="PS50048">
    <property type="entry name" value="ZN2_CY6_FUNGAL_2"/>
    <property type="match status" value="1"/>
</dbReference>
<comment type="caution">
    <text evidence="4">The sequence shown here is derived from an EMBL/GenBank/DDBJ whole genome shotgun (WGS) entry which is preliminary data.</text>
</comment>
<protein>
    <recommendedName>
        <fullName evidence="3">Zn(2)-C6 fungal-type domain-containing protein</fullName>
    </recommendedName>
</protein>
<name>A0AAE0WLX1_9PEZI</name>
<dbReference type="InterPro" id="IPR001138">
    <property type="entry name" value="Zn2Cys6_DnaBD"/>
</dbReference>
<dbReference type="EMBL" id="JAUTXT010000021">
    <property type="protein sequence ID" value="KAK3674112.1"/>
    <property type="molecule type" value="Genomic_DNA"/>
</dbReference>
<feature type="compositionally biased region" description="Basic and acidic residues" evidence="2">
    <location>
        <begin position="730"/>
        <end position="745"/>
    </location>
</feature>
<dbReference type="Pfam" id="PF00172">
    <property type="entry name" value="Zn_clus"/>
    <property type="match status" value="1"/>
</dbReference>
<gene>
    <name evidence="4" type="ORF">LTR78_005959</name>
</gene>
<proteinExistence type="predicted"/>
<sequence>MPPSAKSAQGSSADVACKHCRERKIKCDRDRPKCCNCVRDGVDCGYELPGKRVNHVKLLCNNFGGLEERLVSIEGQLEQLVLHFSTTRASSRHDSLDVASYAPDDEDHLIHWDEGHSDDYRGPLCLEQLCENFRQGAYSIDWTAIGVDATATDGINDLLAQMHGYLTTEDLYVPRRIPDISLPQRHQLVRAIDQFCNRTDLVVDVFVPAHLTSHIDRIYNPPAGDPGEDDETWSIIYNAIVLLGLGADLLEASKIHLMQGLMNALLLPSTATLINARLITAPRLVNVQALILLSALTQQQDSKAKSDLLFAQACTLAKAMGLHKPHARNPNDNAQLCHERWLVCRSLYVRDRACAIGRGDAPCLPYFDVPASSGEDTPFLASQAGRIALARVQDPLYRILRSGETIPSMSPRTRGLIGKVQQDLMELARVYDIYKLKANDPDAALLQLEAFATRIAAFAESRVPSQIKVACSDARLSCLVLLLVQGSDTTKHKQQYERIVGNDRAAYPMSVADVDDQADITPVDQANTQRPHNTVRELIMLDTFPASAFMLLANRLLLGIVDDTVPDGDNVMALLRQVSAYYRADSSMLPTGSYRHTLGLVFGAVIRILDIRCVQQHQSQSPPSLSPAISHQLHVPPPAPMVAPTTAAAHSEPMNTDLAPLATWPTPISLEDPVWGDWNDMTNGGTMTDFMQFSNDPNAEQDSFESLVRTPTTYGQHCPMGTNERKRRRTVQEGRTPDGRDENRAGRGNSENADHSSDPLLYSFGQE</sequence>
<dbReference type="GO" id="GO:0008270">
    <property type="term" value="F:zinc ion binding"/>
    <property type="evidence" value="ECO:0007669"/>
    <property type="project" value="InterPro"/>
</dbReference>
<dbReference type="SUPFAM" id="SSF57701">
    <property type="entry name" value="Zn2/Cys6 DNA-binding domain"/>
    <property type="match status" value="1"/>
</dbReference>
<keyword evidence="5" id="KW-1185">Reference proteome</keyword>
<dbReference type="GO" id="GO:0000981">
    <property type="term" value="F:DNA-binding transcription factor activity, RNA polymerase II-specific"/>
    <property type="evidence" value="ECO:0007669"/>
    <property type="project" value="InterPro"/>
</dbReference>
<dbReference type="Gene3D" id="4.10.240.10">
    <property type="entry name" value="Zn(2)-C6 fungal-type DNA-binding domain"/>
    <property type="match status" value="1"/>
</dbReference>
<evidence type="ECO:0000256" key="2">
    <source>
        <dbReference type="SAM" id="MobiDB-lite"/>
    </source>
</evidence>
<evidence type="ECO:0000313" key="4">
    <source>
        <dbReference type="EMBL" id="KAK3674112.1"/>
    </source>
</evidence>
<dbReference type="AlphaFoldDB" id="A0AAE0WLX1"/>
<evidence type="ECO:0000259" key="3">
    <source>
        <dbReference type="PROSITE" id="PS50048"/>
    </source>
</evidence>
<feature type="domain" description="Zn(2)-C6 fungal-type" evidence="3">
    <location>
        <begin position="16"/>
        <end position="46"/>
    </location>
</feature>
<dbReference type="CDD" id="cd00067">
    <property type="entry name" value="GAL4"/>
    <property type="match status" value="1"/>
</dbReference>
<dbReference type="SMART" id="SM00066">
    <property type="entry name" value="GAL4"/>
    <property type="match status" value="1"/>
</dbReference>
<dbReference type="InterPro" id="IPR050987">
    <property type="entry name" value="AtrR-like"/>
</dbReference>
<evidence type="ECO:0000256" key="1">
    <source>
        <dbReference type="ARBA" id="ARBA00023242"/>
    </source>
</evidence>
<dbReference type="PANTHER" id="PTHR46910">
    <property type="entry name" value="TRANSCRIPTION FACTOR PDR1"/>
    <property type="match status" value="1"/>
</dbReference>
<dbReference type="InterPro" id="IPR036864">
    <property type="entry name" value="Zn2-C6_fun-type_DNA-bd_sf"/>
</dbReference>
<accession>A0AAE0WLX1</accession>
<dbReference type="Proteomes" id="UP001274830">
    <property type="component" value="Unassembled WGS sequence"/>
</dbReference>
<keyword evidence="1" id="KW-0539">Nucleus</keyword>
<feature type="region of interest" description="Disordered" evidence="2">
    <location>
        <begin position="711"/>
        <end position="767"/>
    </location>
</feature>